<dbReference type="EMBL" id="UINC01002689">
    <property type="protein sequence ID" value="SUZ99298.1"/>
    <property type="molecule type" value="Genomic_DNA"/>
</dbReference>
<reference evidence="1" key="1">
    <citation type="submission" date="2018-05" db="EMBL/GenBank/DDBJ databases">
        <authorList>
            <person name="Lanie J.A."/>
            <person name="Ng W.-L."/>
            <person name="Kazmierczak K.M."/>
            <person name="Andrzejewski T.M."/>
            <person name="Davidsen T.M."/>
            <person name="Wayne K.J."/>
            <person name="Tettelin H."/>
            <person name="Glass J.I."/>
            <person name="Rusch D."/>
            <person name="Podicherti R."/>
            <person name="Tsui H.-C.T."/>
            <person name="Winkler M.E."/>
        </authorList>
    </citation>
    <scope>NUCLEOTIDE SEQUENCE</scope>
</reference>
<organism evidence="1">
    <name type="scientific">marine metagenome</name>
    <dbReference type="NCBI Taxonomy" id="408172"/>
    <lineage>
        <taxon>unclassified sequences</taxon>
        <taxon>metagenomes</taxon>
        <taxon>ecological metagenomes</taxon>
    </lineage>
</organism>
<gene>
    <name evidence="1" type="ORF">METZ01_LOCUS52152</name>
</gene>
<name>A0A381S7L2_9ZZZZ</name>
<evidence type="ECO:0000313" key="1">
    <source>
        <dbReference type="EMBL" id="SUZ99298.1"/>
    </source>
</evidence>
<accession>A0A381S7L2</accession>
<dbReference type="AlphaFoldDB" id="A0A381S7L2"/>
<sequence length="151" mass="17921">MRKAIIFFSIFIFSNIGTVIAQNDFKKHDKWITHYPSNIDLPFSNDELKKIEEAYGLEFKKEILTNRILLKDIKDILRNRVEVFNAEKKNISSITNLSTLPLYNSKLLLKAFDPNNFNPLLYEFDFYTKSTLVYRVDNTSYLIFIKPRELR</sequence>
<proteinExistence type="predicted"/>
<protein>
    <submittedName>
        <fullName evidence="1">Uncharacterized protein</fullName>
    </submittedName>
</protein>